<dbReference type="KEGG" id="pmrn:116955363"/>
<sequence>MRLCLALAVLFLALGTTSGSHFRGGTISWIHDNGNQVKFSYMLAWRRSSMTPCTDDDIAVGVYFSTGNLWQCTQGCSESRTMNIACIEQNSNSDWMVGKGSFNFTVPATQQSIISFASCCWVPVTIATSQGTYDPGSSSLWSMIAVLNPGTRSDTGSPNISPMTTSKPLIKLKVGCTTVWSIPVLDTDRDVVKCRYANKNSLDECGSICGVAPFGTLNGVRPVASITPFPTGTIRAVPAWVLSRYR</sequence>
<evidence type="ECO:0000313" key="2">
    <source>
        <dbReference type="Proteomes" id="UP001318040"/>
    </source>
</evidence>
<keyword evidence="2" id="KW-1185">Reference proteome</keyword>
<dbReference type="AlphaFoldDB" id="A0AAJ7UCJ1"/>
<organism evidence="2 3">
    <name type="scientific">Petromyzon marinus</name>
    <name type="common">Sea lamprey</name>
    <dbReference type="NCBI Taxonomy" id="7757"/>
    <lineage>
        <taxon>Eukaryota</taxon>
        <taxon>Metazoa</taxon>
        <taxon>Chordata</taxon>
        <taxon>Craniata</taxon>
        <taxon>Vertebrata</taxon>
        <taxon>Cyclostomata</taxon>
        <taxon>Hyperoartia</taxon>
        <taxon>Petromyzontiformes</taxon>
        <taxon>Petromyzontidae</taxon>
        <taxon>Petromyzon</taxon>
    </lineage>
</organism>
<feature type="signal peptide" evidence="1">
    <location>
        <begin position="1"/>
        <end position="19"/>
    </location>
</feature>
<name>A0AAJ7UCJ1_PETMA</name>
<accession>A0AAJ7UCJ1</accession>
<dbReference type="Proteomes" id="UP001318040">
    <property type="component" value="Chromosome 59"/>
</dbReference>
<gene>
    <name evidence="3" type="primary">LOC116955363</name>
</gene>
<proteinExistence type="predicted"/>
<reference evidence="3" key="1">
    <citation type="submission" date="2025-08" db="UniProtKB">
        <authorList>
            <consortium name="RefSeq"/>
        </authorList>
    </citation>
    <scope>IDENTIFICATION</scope>
    <source>
        <tissue evidence="3">Sperm</tissue>
    </source>
</reference>
<protein>
    <submittedName>
        <fullName evidence="3">Uncharacterized protein LOC116955363</fullName>
    </submittedName>
</protein>
<feature type="chain" id="PRO_5042575052" evidence="1">
    <location>
        <begin position="20"/>
        <end position="246"/>
    </location>
</feature>
<evidence type="ECO:0000313" key="3">
    <source>
        <dbReference type="RefSeq" id="XP_032832278.1"/>
    </source>
</evidence>
<dbReference type="RefSeq" id="XP_032832278.1">
    <property type="nucleotide sequence ID" value="XM_032976387.1"/>
</dbReference>
<evidence type="ECO:0000256" key="1">
    <source>
        <dbReference type="SAM" id="SignalP"/>
    </source>
</evidence>
<keyword evidence="1" id="KW-0732">Signal</keyword>